<reference evidence="2 3" key="1">
    <citation type="journal article" date="2011" name="J. Bacteriol.">
        <title>Genome sequence of Brevibacillus laterosporus LMG 15441, a pathogen of invertebrates.</title>
        <authorList>
            <person name="Djukic M."/>
            <person name="Poehlein A."/>
            <person name="Thurmer A."/>
            <person name="Daniel R."/>
        </authorList>
    </citation>
    <scope>NUCLEOTIDE SEQUENCE [LARGE SCALE GENOMIC DNA]</scope>
    <source>
        <strain evidence="2 3">LMG 15441</strain>
    </source>
</reference>
<dbReference type="Pfam" id="PF11579">
    <property type="entry name" value="DUF3238"/>
    <property type="match status" value="1"/>
</dbReference>
<gene>
    <name evidence="2" type="ORF">BRLA_c029340</name>
</gene>
<organism evidence="2 3">
    <name type="scientific">Brevibacillus laterosporus LMG 15441</name>
    <dbReference type="NCBI Taxonomy" id="1042163"/>
    <lineage>
        <taxon>Bacteria</taxon>
        <taxon>Bacillati</taxon>
        <taxon>Bacillota</taxon>
        <taxon>Bacilli</taxon>
        <taxon>Bacillales</taxon>
        <taxon>Paenibacillaceae</taxon>
        <taxon>Brevibacillus</taxon>
    </lineage>
</organism>
<accession>A0A075R763</accession>
<dbReference type="HOGENOM" id="CLU_606458_0_0_9"/>
<dbReference type="Gene3D" id="2.60.40.10">
    <property type="entry name" value="Immunoglobulins"/>
    <property type="match status" value="1"/>
</dbReference>
<evidence type="ECO:0000313" key="2">
    <source>
        <dbReference type="EMBL" id="AIG27246.1"/>
    </source>
</evidence>
<dbReference type="EMBL" id="CP007806">
    <property type="protein sequence ID" value="AIG27246.1"/>
    <property type="molecule type" value="Genomic_DNA"/>
</dbReference>
<evidence type="ECO:0000256" key="1">
    <source>
        <dbReference type="SAM" id="SignalP"/>
    </source>
</evidence>
<feature type="signal peptide" evidence="1">
    <location>
        <begin position="1"/>
        <end position="23"/>
    </location>
</feature>
<feature type="chain" id="PRO_5001709220" description="DUF3238 domain-containing protein" evidence="1">
    <location>
        <begin position="24"/>
        <end position="451"/>
    </location>
</feature>
<evidence type="ECO:0008006" key="4">
    <source>
        <dbReference type="Google" id="ProtNLM"/>
    </source>
</evidence>
<dbReference type="Proteomes" id="UP000005850">
    <property type="component" value="Chromosome"/>
</dbReference>
<dbReference type="AlphaFoldDB" id="A0A075R763"/>
<dbReference type="InterPro" id="IPR013783">
    <property type="entry name" value="Ig-like_fold"/>
</dbReference>
<keyword evidence="1" id="KW-0732">Signal</keyword>
<dbReference type="eggNOG" id="ENOG502ZBHF">
    <property type="taxonomic scope" value="Bacteria"/>
</dbReference>
<protein>
    <recommendedName>
        <fullName evidence="4">DUF3238 domain-containing protein</fullName>
    </recommendedName>
</protein>
<proteinExistence type="predicted"/>
<keyword evidence="3" id="KW-1185">Reference proteome</keyword>
<sequence>MKRMLLSGIIALSTIFGSANAYASEKVSHQDLLKNITIEPHQDQIILKWGDIPNTAQYKVYQGDTELFSGLENSFIHNNLKSGKSYKYKLVALDSDNSEIMSTKLYTETLESEIKNAGLISLSANDNEINDTVVSTISDGKNIKFDWDDNGQVEEYQIKKNGKIIDTVQTSEYSDELDGGEEKVIYEFLGKIPLDKEEKEKRKEKIQHLLKSGEANDSEIVSKGEELLYNYVSIIKIVEKEKVSPLGISSNNDVDNVKLRYTTFIGDEIVGNPVPNWLRLTGDKWERDVEYFGGDNRDFAVSHSRFRTQINIESDFTDEDTTLSKKVNSSTFYDSNKKLLKTKKAGSSGIRLDEKIVNMDNIKFDIEHSVGIPYLEGSLKFTPPGIDYAFTASLFREDGDYKIKGWHDGAPSHEFYISFDDGPYEELFQHDLYDFFYLFELTPKHYFNISN</sequence>
<dbReference type="RefSeq" id="WP_003335880.1">
    <property type="nucleotide sequence ID" value="NZ_CP007806.1"/>
</dbReference>
<evidence type="ECO:0000313" key="3">
    <source>
        <dbReference type="Proteomes" id="UP000005850"/>
    </source>
</evidence>
<dbReference type="STRING" id="1042163.BRLA_c029340"/>
<dbReference type="InterPro" id="IPR021631">
    <property type="entry name" value="DUF3238"/>
</dbReference>
<name>A0A075R763_BRELA</name>
<dbReference type="KEGG" id="blr:BRLA_c029340"/>